<dbReference type="InterPro" id="IPR036388">
    <property type="entry name" value="WH-like_DNA-bd_sf"/>
</dbReference>
<keyword evidence="3" id="KW-0804">Transcription</keyword>
<proteinExistence type="predicted"/>
<sequence>MDVLPLPDKIINYNERIKILRDIAPSGYVFALNYTISGPEYFDTSFPKAWQTIYQDRGYFLKDPIFLWTLTHTGYKRWSEIAFTSKSRVLQEATKYDLNYGAIFARRKGLTFSWCSISRPDRQLSDEELDLTDTLFVEFLDTIEDRSSLTREEILVLKAFANGSSQKEVAELHRISEGKVKNLVRSAKKKLGCKTLAQVVSTAVGNKLI</sequence>
<dbReference type="Gene3D" id="1.10.10.10">
    <property type="entry name" value="Winged helix-like DNA-binding domain superfamily/Winged helix DNA-binding domain"/>
    <property type="match status" value="1"/>
</dbReference>
<name>A0A347UCE6_9RHOB</name>
<evidence type="ECO:0000256" key="3">
    <source>
        <dbReference type="ARBA" id="ARBA00023163"/>
    </source>
</evidence>
<protein>
    <recommendedName>
        <fullName evidence="4">HTH luxR-type domain-containing protein</fullName>
    </recommendedName>
</protein>
<dbReference type="OrthoDB" id="7763579at2"/>
<dbReference type="InterPro" id="IPR016032">
    <property type="entry name" value="Sig_transdc_resp-reg_C-effctor"/>
</dbReference>
<dbReference type="AlphaFoldDB" id="A0A347UCE6"/>
<dbReference type="InterPro" id="IPR036693">
    <property type="entry name" value="TF_LuxR_autoind-bd_dom_sf"/>
</dbReference>
<dbReference type="GO" id="GO:0003677">
    <property type="term" value="F:DNA binding"/>
    <property type="evidence" value="ECO:0007669"/>
    <property type="project" value="UniProtKB-KW"/>
</dbReference>
<dbReference type="SMART" id="SM00421">
    <property type="entry name" value="HTH_LUXR"/>
    <property type="match status" value="1"/>
</dbReference>
<dbReference type="InterPro" id="IPR000792">
    <property type="entry name" value="Tscrpt_reg_LuxR_C"/>
</dbReference>
<accession>A0A347UCE6</accession>
<dbReference type="Proteomes" id="UP000261704">
    <property type="component" value="Chromosome"/>
</dbReference>
<reference evidence="5 6" key="1">
    <citation type="submission" date="2018-09" db="EMBL/GenBank/DDBJ databases">
        <title>Profundibacter amoris BAR1 gen. nov., sp. nov., a new member of the Roseobacter clade isolated at Lokis Castle Vent Field on the Arctic Mid-Oceanic Ridge.</title>
        <authorList>
            <person name="Le Moine Bauer S."/>
            <person name="Sjoeberg A.G."/>
            <person name="L'Haridon S."/>
            <person name="Stokke R."/>
            <person name="Roalkvam I."/>
            <person name="Steen I.H."/>
            <person name="Dahle H."/>
        </authorList>
    </citation>
    <scope>NUCLEOTIDE SEQUENCE [LARGE SCALE GENOMIC DNA]</scope>
    <source>
        <strain evidence="5 6">BAR1</strain>
    </source>
</reference>
<gene>
    <name evidence="5" type="ORF">BAR1_00390</name>
</gene>
<evidence type="ECO:0000313" key="5">
    <source>
        <dbReference type="EMBL" id="AXX96524.1"/>
    </source>
</evidence>
<dbReference type="KEGG" id="pamo:BAR1_00390"/>
<evidence type="ECO:0000313" key="6">
    <source>
        <dbReference type="Proteomes" id="UP000261704"/>
    </source>
</evidence>
<dbReference type="SUPFAM" id="SSF75516">
    <property type="entry name" value="Pheromone-binding domain of LuxR-like quorum-sensing transcription factors"/>
    <property type="match status" value="1"/>
</dbReference>
<dbReference type="Gene3D" id="3.30.450.80">
    <property type="entry name" value="Transcription factor LuxR-like, autoinducer-binding domain"/>
    <property type="match status" value="1"/>
</dbReference>
<dbReference type="GO" id="GO:0006355">
    <property type="term" value="P:regulation of DNA-templated transcription"/>
    <property type="evidence" value="ECO:0007669"/>
    <property type="project" value="InterPro"/>
</dbReference>
<organism evidence="5 6">
    <name type="scientific">Profundibacter amoris</name>
    <dbReference type="NCBI Taxonomy" id="2171755"/>
    <lineage>
        <taxon>Bacteria</taxon>
        <taxon>Pseudomonadati</taxon>
        <taxon>Pseudomonadota</taxon>
        <taxon>Alphaproteobacteria</taxon>
        <taxon>Rhodobacterales</taxon>
        <taxon>Paracoccaceae</taxon>
        <taxon>Profundibacter</taxon>
    </lineage>
</organism>
<keyword evidence="2" id="KW-0238">DNA-binding</keyword>
<dbReference type="InterPro" id="IPR005143">
    <property type="entry name" value="TF_LuxR_autoind-bd_dom"/>
</dbReference>
<dbReference type="EMBL" id="CP032125">
    <property type="protein sequence ID" value="AXX96524.1"/>
    <property type="molecule type" value="Genomic_DNA"/>
</dbReference>
<dbReference type="SUPFAM" id="SSF46894">
    <property type="entry name" value="C-terminal effector domain of the bipartite response regulators"/>
    <property type="match status" value="1"/>
</dbReference>
<dbReference type="Pfam" id="PF03472">
    <property type="entry name" value="Autoind_bind"/>
    <property type="match status" value="1"/>
</dbReference>
<keyword evidence="1" id="KW-0805">Transcription regulation</keyword>
<dbReference type="PROSITE" id="PS50043">
    <property type="entry name" value="HTH_LUXR_2"/>
    <property type="match status" value="1"/>
</dbReference>
<evidence type="ECO:0000256" key="2">
    <source>
        <dbReference type="ARBA" id="ARBA00023125"/>
    </source>
</evidence>
<dbReference type="Pfam" id="PF00196">
    <property type="entry name" value="GerE"/>
    <property type="match status" value="1"/>
</dbReference>
<evidence type="ECO:0000259" key="4">
    <source>
        <dbReference type="PROSITE" id="PS50043"/>
    </source>
</evidence>
<dbReference type="RefSeq" id="WP_118941182.1">
    <property type="nucleotide sequence ID" value="NZ_CP032125.1"/>
</dbReference>
<feature type="domain" description="HTH luxR-type" evidence="4">
    <location>
        <begin position="142"/>
        <end position="207"/>
    </location>
</feature>
<keyword evidence="6" id="KW-1185">Reference proteome</keyword>
<evidence type="ECO:0000256" key="1">
    <source>
        <dbReference type="ARBA" id="ARBA00023015"/>
    </source>
</evidence>